<dbReference type="Pfam" id="PF00076">
    <property type="entry name" value="RRM_1"/>
    <property type="match status" value="2"/>
</dbReference>
<dbReference type="PANTHER" id="PTHR48030">
    <property type="entry name" value="SPLICING FACTOR 3B SUBUNIT 4"/>
    <property type="match status" value="1"/>
</dbReference>
<sequence length="685" mass="76902">MATVKPIIKLPPRSKSCSTRSTYQDMMSSYDQQSIVTNELYFEDKENRLQDYDIHNLLQDYNLFQIKRERGGGYLSFPDSKIADRVYSLFNGYMFANQTILKFRLSCNDLNDPQPEGHILEIRHLPTHIDHNTLYDIFRPYGPLSICKPITEDGTHRGKALIQFFYKEDSDNAVNNLNNKMIDGNIIRITALMMNNFSSSRYMNQSMSTPTSGTTTMVADSTKESSGFVDFMNLYVKNLDPTVDNTDLFNIFRKFGRIVSARVMSNPHNGLSKGYGFVSFGKPEEAALALEEMNGYQFRTKPMIVAYHEPKKPRQEKSTSTTTSSFHSPPTAPIDYATTPYFETRHPHEVGPLNGLGIDNVDQLSMNNIKGLSVGGTTAPTIQRNLSMDNNSFTPPPIRTSPQFASRPSLASLASGASIQQAPAALYEKIEQEMILEEKPRTLRRKGSLESVSSTMTESSAKVQRQRMTEAVKRCGNYGNDLPDIVDMLLTLKKKERSICLFNPDFLKDKINAAVEALEVCEDDDEKDEQDELHRQMMIAEKKKENRGVEIKARAFVPSPPKSPLKSKKSVSPPLIANNNNHVVENVVIPPRKSKAIPIVAPPILDTPKAAEIKAMLSSFEGKAIHEKKQLLGDQLFPLVKATGTKHAPKVTIRLLDTIELESLAKIMFDKESLKVQVDKAFANL</sequence>
<dbReference type="PROSITE" id="PS50102">
    <property type="entry name" value="RRM"/>
    <property type="match status" value="2"/>
</dbReference>
<evidence type="ECO:0000259" key="4">
    <source>
        <dbReference type="PROSITE" id="PS50102"/>
    </source>
</evidence>
<dbReference type="Gene3D" id="1.10.1900.10">
    <property type="entry name" value="c-terminal domain of poly(a) binding protein"/>
    <property type="match status" value="2"/>
</dbReference>
<comment type="similarity">
    <text evidence="1">Belongs to the polyadenylate-binding protein type-1 family.</text>
</comment>
<dbReference type="EMBL" id="JAEPRC010000225">
    <property type="protein sequence ID" value="KAG2203552.1"/>
    <property type="molecule type" value="Genomic_DNA"/>
</dbReference>
<gene>
    <name evidence="6" type="ORF">INT46_000848</name>
</gene>
<feature type="domain" description="RRM" evidence="4">
    <location>
        <begin position="232"/>
        <end position="310"/>
    </location>
</feature>
<evidence type="ECO:0008006" key="8">
    <source>
        <dbReference type="Google" id="ProtNLM"/>
    </source>
</evidence>
<dbReference type="SUPFAM" id="SSF54928">
    <property type="entry name" value="RNA-binding domain, RBD"/>
    <property type="match status" value="2"/>
</dbReference>
<dbReference type="GO" id="GO:0071011">
    <property type="term" value="C:precatalytic spliceosome"/>
    <property type="evidence" value="ECO:0007669"/>
    <property type="project" value="TreeGrafter"/>
</dbReference>
<proteinExistence type="inferred from homology"/>
<dbReference type="InterPro" id="IPR052084">
    <property type="entry name" value="SF3B4_spliceosome_assoc"/>
</dbReference>
<dbReference type="InterPro" id="IPR002004">
    <property type="entry name" value="PABP_HYD_C"/>
</dbReference>
<dbReference type="SMART" id="SM00517">
    <property type="entry name" value="PolyA"/>
    <property type="match status" value="1"/>
</dbReference>
<feature type="compositionally biased region" description="Polar residues" evidence="3">
    <location>
        <begin position="450"/>
        <end position="463"/>
    </location>
</feature>
<keyword evidence="7" id="KW-1185">Reference proteome</keyword>
<dbReference type="AlphaFoldDB" id="A0A8H7R333"/>
<dbReference type="PANTHER" id="PTHR48030:SF3">
    <property type="entry name" value="SPLICING FACTOR 3B SUBUNIT 4"/>
    <property type="match status" value="1"/>
</dbReference>
<dbReference type="Proteomes" id="UP000650833">
    <property type="component" value="Unassembled WGS sequence"/>
</dbReference>
<evidence type="ECO:0000256" key="2">
    <source>
        <dbReference type="PROSITE-ProRule" id="PRU00176"/>
    </source>
</evidence>
<name>A0A8H7R333_9FUNG</name>
<dbReference type="GO" id="GO:0048026">
    <property type="term" value="P:positive regulation of mRNA splicing, via spliceosome"/>
    <property type="evidence" value="ECO:0007669"/>
    <property type="project" value="TreeGrafter"/>
</dbReference>
<accession>A0A8H7R333</accession>
<dbReference type="SUPFAM" id="SSF63570">
    <property type="entry name" value="PABC (PABP) domain"/>
    <property type="match status" value="1"/>
</dbReference>
<dbReference type="SMART" id="SM00360">
    <property type="entry name" value="RRM"/>
    <property type="match status" value="2"/>
</dbReference>
<comment type="caution">
    <text evidence="6">The sequence shown here is derived from an EMBL/GenBank/DDBJ whole genome shotgun (WGS) entry which is preliminary data.</text>
</comment>
<dbReference type="PROSITE" id="PS51309">
    <property type="entry name" value="PABC"/>
    <property type="match status" value="1"/>
</dbReference>
<evidence type="ECO:0000313" key="7">
    <source>
        <dbReference type="Proteomes" id="UP000650833"/>
    </source>
</evidence>
<dbReference type="CDD" id="cd00590">
    <property type="entry name" value="RRM_SF"/>
    <property type="match status" value="1"/>
</dbReference>
<dbReference type="GO" id="GO:0003723">
    <property type="term" value="F:RNA binding"/>
    <property type="evidence" value="ECO:0007669"/>
    <property type="project" value="UniProtKB-UniRule"/>
</dbReference>
<feature type="region of interest" description="Disordered" evidence="3">
    <location>
        <begin position="310"/>
        <end position="330"/>
    </location>
</feature>
<dbReference type="InterPro" id="IPR012677">
    <property type="entry name" value="Nucleotide-bd_a/b_plait_sf"/>
</dbReference>
<organism evidence="6 7">
    <name type="scientific">Mucor plumbeus</name>
    <dbReference type="NCBI Taxonomy" id="97098"/>
    <lineage>
        <taxon>Eukaryota</taxon>
        <taxon>Fungi</taxon>
        <taxon>Fungi incertae sedis</taxon>
        <taxon>Mucoromycota</taxon>
        <taxon>Mucoromycotina</taxon>
        <taxon>Mucoromycetes</taxon>
        <taxon>Mucorales</taxon>
        <taxon>Mucorineae</taxon>
        <taxon>Mucoraceae</taxon>
        <taxon>Mucor</taxon>
    </lineage>
</organism>
<reference evidence="6" key="1">
    <citation type="submission" date="2020-12" db="EMBL/GenBank/DDBJ databases">
        <title>Metabolic potential, ecology and presence of endohyphal bacteria is reflected in genomic diversity of Mucoromycotina.</title>
        <authorList>
            <person name="Muszewska A."/>
            <person name="Okrasinska A."/>
            <person name="Steczkiewicz K."/>
            <person name="Drgas O."/>
            <person name="Orlowska M."/>
            <person name="Perlinska-Lenart U."/>
            <person name="Aleksandrzak-Piekarczyk T."/>
            <person name="Szatraj K."/>
            <person name="Zielenkiewicz U."/>
            <person name="Pilsyk S."/>
            <person name="Malc E."/>
            <person name="Mieczkowski P."/>
            <person name="Kruszewska J.S."/>
            <person name="Biernat P."/>
            <person name="Pawlowska J."/>
        </authorList>
    </citation>
    <scope>NUCLEOTIDE SEQUENCE</scope>
    <source>
        <strain evidence="6">CBS 226.32</strain>
    </source>
</reference>
<evidence type="ECO:0000313" key="6">
    <source>
        <dbReference type="EMBL" id="KAG2203552.1"/>
    </source>
</evidence>
<evidence type="ECO:0000256" key="3">
    <source>
        <dbReference type="SAM" id="MobiDB-lite"/>
    </source>
</evidence>
<feature type="domain" description="RRM" evidence="4">
    <location>
        <begin position="118"/>
        <end position="194"/>
    </location>
</feature>
<evidence type="ECO:0000259" key="5">
    <source>
        <dbReference type="PROSITE" id="PS51309"/>
    </source>
</evidence>
<protein>
    <recommendedName>
        <fullName evidence="8">Polyadenylate tail-binding protein</fullName>
    </recommendedName>
</protein>
<dbReference type="OrthoDB" id="6159137at2759"/>
<dbReference type="Gene3D" id="3.30.70.330">
    <property type="match status" value="3"/>
</dbReference>
<dbReference type="InterPro" id="IPR000504">
    <property type="entry name" value="RRM_dom"/>
</dbReference>
<dbReference type="Pfam" id="PF00658">
    <property type="entry name" value="MLLE"/>
    <property type="match status" value="1"/>
</dbReference>
<dbReference type="InterPro" id="IPR035979">
    <property type="entry name" value="RBD_domain_sf"/>
</dbReference>
<feature type="domain" description="PABC" evidence="5">
    <location>
        <begin position="612"/>
        <end position="685"/>
    </location>
</feature>
<evidence type="ECO:0000256" key="1">
    <source>
        <dbReference type="ARBA" id="ARBA00008557"/>
    </source>
</evidence>
<feature type="region of interest" description="Disordered" evidence="3">
    <location>
        <begin position="445"/>
        <end position="465"/>
    </location>
</feature>
<dbReference type="GO" id="GO:0005730">
    <property type="term" value="C:nucleolus"/>
    <property type="evidence" value="ECO:0007669"/>
    <property type="project" value="TreeGrafter"/>
</dbReference>
<keyword evidence="2" id="KW-0694">RNA-binding</keyword>
<dbReference type="InterPro" id="IPR036053">
    <property type="entry name" value="PABP-dom"/>
</dbReference>